<protein>
    <recommendedName>
        <fullName evidence="2">DUF1468 domain-containing protein</fullName>
    </recommendedName>
</protein>
<keyword evidence="1" id="KW-0812">Transmembrane</keyword>
<organism evidence="3 4">
    <name type="scientific">Terrihabitans soli</name>
    <dbReference type="NCBI Taxonomy" id="708113"/>
    <lineage>
        <taxon>Bacteria</taxon>
        <taxon>Pseudomonadati</taxon>
        <taxon>Pseudomonadota</taxon>
        <taxon>Alphaproteobacteria</taxon>
        <taxon>Hyphomicrobiales</taxon>
        <taxon>Terrihabitans</taxon>
    </lineage>
</organism>
<gene>
    <name evidence="3" type="ORF">IZ6_11870</name>
</gene>
<dbReference type="RefSeq" id="WP_222877079.1">
    <property type="nucleotide sequence ID" value="NZ_AP023361.1"/>
</dbReference>
<feature type="transmembrane region" description="Helical" evidence="1">
    <location>
        <begin position="96"/>
        <end position="129"/>
    </location>
</feature>
<reference evidence="3 4" key="1">
    <citation type="submission" date="2020-08" db="EMBL/GenBank/DDBJ databases">
        <title>Genome sequence of Rhizobiales bacterium strain IZ6.</title>
        <authorList>
            <person name="Nakai R."/>
            <person name="Naganuma T."/>
        </authorList>
    </citation>
    <scope>NUCLEOTIDE SEQUENCE [LARGE SCALE GENOMIC DNA]</scope>
    <source>
        <strain evidence="3 4">IZ6</strain>
    </source>
</reference>
<feature type="domain" description="DUF1468" evidence="2">
    <location>
        <begin position="20"/>
        <end position="160"/>
    </location>
</feature>
<feature type="transmembrane region" description="Helical" evidence="1">
    <location>
        <begin position="12"/>
        <end position="30"/>
    </location>
</feature>
<feature type="transmembrane region" description="Helical" evidence="1">
    <location>
        <begin position="42"/>
        <end position="60"/>
    </location>
</feature>
<keyword evidence="1" id="KW-0472">Membrane</keyword>
<evidence type="ECO:0000313" key="4">
    <source>
        <dbReference type="Proteomes" id="UP000515317"/>
    </source>
</evidence>
<evidence type="ECO:0000313" key="3">
    <source>
        <dbReference type="EMBL" id="BCJ90452.1"/>
    </source>
</evidence>
<feature type="transmembrane region" description="Helical" evidence="1">
    <location>
        <begin position="135"/>
        <end position="153"/>
    </location>
</feature>
<dbReference type="InterPro" id="IPR009936">
    <property type="entry name" value="DUF1468"/>
</dbReference>
<dbReference type="KEGG" id="tso:IZ6_11870"/>
<keyword evidence="4" id="KW-1185">Reference proteome</keyword>
<accession>A0A6S6QT62</accession>
<dbReference type="AlphaFoldDB" id="A0A6S6QT62"/>
<dbReference type="Proteomes" id="UP000515317">
    <property type="component" value="Chromosome"/>
</dbReference>
<evidence type="ECO:0000256" key="1">
    <source>
        <dbReference type="SAM" id="Phobius"/>
    </source>
</evidence>
<name>A0A6S6QT62_9HYPH</name>
<evidence type="ECO:0000259" key="2">
    <source>
        <dbReference type="Pfam" id="PF07331"/>
    </source>
</evidence>
<dbReference type="EMBL" id="AP023361">
    <property type="protein sequence ID" value="BCJ90452.1"/>
    <property type="molecule type" value="Genomic_DNA"/>
</dbReference>
<proteinExistence type="predicted"/>
<dbReference type="Pfam" id="PF07331">
    <property type="entry name" value="TctB"/>
    <property type="match status" value="1"/>
</dbReference>
<keyword evidence="1" id="KW-1133">Transmembrane helix</keyword>
<sequence length="166" mass="18419">MRPGRPTYKADYGHLAFLTFLFGYMAWFLYDAVHVSTKVNNLLLVAPTAVLGLVLALFIVPQCFKRADAAVVEEDPEQYDPLAPKLPTERKQVIRMLTLGAALGVFVFSMAYIGFDVAIFLFAAVTMVICGERRPLHLAGFSAIVTVVTIYGFKALMSYPMFTLLL</sequence>